<dbReference type="Proteomes" id="UP000582213">
    <property type="component" value="Unassembled WGS sequence"/>
</dbReference>
<dbReference type="Gene3D" id="6.10.140.1960">
    <property type="match status" value="1"/>
</dbReference>
<dbReference type="OrthoDB" id="57156at2157"/>
<evidence type="ECO:0000313" key="3">
    <source>
        <dbReference type="Proteomes" id="UP000427373"/>
    </source>
</evidence>
<accession>A0A650CK50</accession>
<dbReference type="EMBL" id="JACHFY010000009">
    <property type="protein sequence ID" value="MBB5253960.1"/>
    <property type="molecule type" value="Genomic_DNA"/>
</dbReference>
<reference evidence="1 4" key="2">
    <citation type="submission" date="2020-08" db="EMBL/GenBank/DDBJ databases">
        <title>Genomic Encyclopedia of Type Strains, Phase IV (KMG-IV): sequencing the most valuable type-strain genomes for metagenomic binning, comparative biology and taxonomic classification.</title>
        <authorList>
            <person name="Goeker M."/>
        </authorList>
    </citation>
    <scope>NUCLEOTIDE SEQUENCE [LARGE SCALE GENOMIC DNA]</scope>
    <source>
        <strain evidence="1 4">DSM 12421</strain>
    </source>
</reference>
<dbReference type="RefSeq" id="WP_010980295.1">
    <property type="nucleotide sequence ID" value="NZ_AP031374.1"/>
</dbReference>
<gene>
    <name evidence="2" type="ORF">D1869_12175</name>
    <name evidence="1" type="ORF">HNQ62_001731</name>
</gene>
<name>A0A650CK50_SULOH</name>
<dbReference type="GeneID" id="1460291"/>
<evidence type="ECO:0000313" key="2">
    <source>
        <dbReference type="EMBL" id="QGR17847.1"/>
    </source>
</evidence>
<dbReference type="InterPro" id="IPR018686">
    <property type="entry name" value="DUF2175"/>
</dbReference>
<protein>
    <submittedName>
        <fullName evidence="2">DUF2175 domain-containing protein</fullName>
    </submittedName>
</protein>
<dbReference type="KEGG" id="soh:D1869_12175"/>
<reference evidence="2 3" key="1">
    <citation type="submission" date="2019-10" db="EMBL/GenBank/DDBJ databases">
        <title>Genome Sequences from Six Type Strain Members of the Archaeal Family Sulfolobaceae: Acidianus ambivalens, Acidianus infernus, Metallosphaera prunae, Stygiolobus azoricus, Sulfolobus metallicus, and Sulfurisphaera ohwakuensis.</title>
        <authorList>
            <person name="Counts J.A."/>
            <person name="Kelly R.M."/>
        </authorList>
    </citation>
    <scope>NUCLEOTIDE SEQUENCE [LARGE SCALE GENOMIC DNA]</scope>
    <source>
        <strain evidence="2 3">TA-1</strain>
    </source>
</reference>
<dbReference type="Pfam" id="PF09943">
    <property type="entry name" value="DUF2175"/>
    <property type="match status" value="1"/>
</dbReference>
<dbReference type="EMBL" id="CP045484">
    <property type="protein sequence ID" value="QGR17847.1"/>
    <property type="molecule type" value="Genomic_DNA"/>
</dbReference>
<evidence type="ECO:0000313" key="1">
    <source>
        <dbReference type="EMBL" id="MBB5253960.1"/>
    </source>
</evidence>
<dbReference type="Proteomes" id="UP000427373">
    <property type="component" value="Chromosome"/>
</dbReference>
<dbReference type="AlphaFoldDB" id="A0A650CK50"/>
<organism evidence="2 3">
    <name type="scientific">Sulfurisphaera ohwakuensis</name>
    <dbReference type="NCBI Taxonomy" id="69656"/>
    <lineage>
        <taxon>Archaea</taxon>
        <taxon>Thermoproteota</taxon>
        <taxon>Thermoprotei</taxon>
        <taxon>Sulfolobales</taxon>
        <taxon>Sulfolobaceae</taxon>
        <taxon>Sulfurisphaera</taxon>
    </lineage>
</organism>
<proteinExistence type="predicted"/>
<keyword evidence="3" id="KW-1185">Reference proteome</keyword>
<evidence type="ECO:0000313" key="4">
    <source>
        <dbReference type="Proteomes" id="UP000582213"/>
    </source>
</evidence>
<sequence>MSRPQTKWTCGFCGKPIYWDELFTFLSNKAVVHYTCLRERATKTSKINPEVLKVVLDSLEDELNKIVIYKQRLNQVGDNEDIKKVLDQTEKDAEKNAAQLTRLVEKLSGVLS</sequence>